<evidence type="ECO:0000256" key="2">
    <source>
        <dbReference type="ARBA" id="ARBA00023125"/>
    </source>
</evidence>
<dbReference type="GO" id="GO:0005634">
    <property type="term" value="C:nucleus"/>
    <property type="evidence" value="ECO:0007669"/>
    <property type="project" value="UniProtKB-SubCell"/>
</dbReference>
<dbReference type="Proteomes" id="UP000037510">
    <property type="component" value="Unassembled WGS sequence"/>
</dbReference>
<dbReference type="InterPro" id="IPR001356">
    <property type="entry name" value="HD"/>
</dbReference>
<evidence type="ECO:0000256" key="1">
    <source>
        <dbReference type="ARBA" id="ARBA00004123"/>
    </source>
</evidence>
<dbReference type="Gene3D" id="1.10.10.60">
    <property type="entry name" value="Homeodomain-like"/>
    <property type="match status" value="1"/>
</dbReference>
<accession>A0A0L7LJY1</accession>
<dbReference type="InterPro" id="IPR009057">
    <property type="entry name" value="Homeodomain-like_sf"/>
</dbReference>
<evidence type="ECO:0000259" key="7">
    <source>
        <dbReference type="PROSITE" id="PS50071"/>
    </source>
</evidence>
<evidence type="ECO:0000256" key="4">
    <source>
        <dbReference type="ARBA" id="ARBA00023242"/>
    </source>
</evidence>
<feature type="DNA-binding region" description="Homeobox" evidence="5">
    <location>
        <begin position="3"/>
        <end position="33"/>
    </location>
</feature>
<keyword evidence="4 5" id="KW-0539">Nucleus</keyword>
<dbReference type="EMBL" id="JTDY01000835">
    <property type="protein sequence ID" value="KOB75730.1"/>
    <property type="molecule type" value="Genomic_DNA"/>
</dbReference>
<dbReference type="GO" id="GO:0045944">
    <property type="term" value="P:positive regulation of transcription by RNA polymerase II"/>
    <property type="evidence" value="ECO:0007669"/>
    <property type="project" value="UniProtKB-ARBA"/>
</dbReference>
<dbReference type="CDD" id="cd00086">
    <property type="entry name" value="homeodomain"/>
    <property type="match status" value="1"/>
</dbReference>
<evidence type="ECO:0000256" key="6">
    <source>
        <dbReference type="RuleBase" id="RU000682"/>
    </source>
</evidence>
<evidence type="ECO:0000313" key="8">
    <source>
        <dbReference type="EMBL" id="KOB75730.1"/>
    </source>
</evidence>
<keyword evidence="2 5" id="KW-0238">DNA-binding</keyword>
<reference evidence="8 9" key="1">
    <citation type="journal article" date="2015" name="Genome Biol. Evol.">
        <title>The genome of winter moth (Operophtera brumata) provides a genomic perspective on sexual dimorphism and phenology.</title>
        <authorList>
            <person name="Derks M.F."/>
            <person name="Smit S."/>
            <person name="Salis L."/>
            <person name="Schijlen E."/>
            <person name="Bossers A."/>
            <person name="Mateman C."/>
            <person name="Pijl A.S."/>
            <person name="de Ridder D."/>
            <person name="Groenen M.A."/>
            <person name="Visser M.E."/>
            <person name="Megens H.J."/>
        </authorList>
    </citation>
    <scope>NUCLEOTIDE SEQUENCE [LARGE SCALE GENOMIC DNA]</scope>
    <source>
        <strain evidence="8">WM2013NL</strain>
        <tissue evidence="8">Head and thorax</tissue>
    </source>
</reference>
<keyword evidence="3 5" id="KW-0371">Homeobox</keyword>
<gene>
    <name evidence="8" type="ORF">OBRU01_06971</name>
</gene>
<dbReference type="GO" id="GO:0000981">
    <property type="term" value="F:DNA-binding transcription factor activity, RNA polymerase II-specific"/>
    <property type="evidence" value="ECO:0007669"/>
    <property type="project" value="InterPro"/>
</dbReference>
<protein>
    <recommendedName>
        <fullName evidence="7">Homeobox domain-containing protein</fullName>
    </recommendedName>
</protein>
<dbReference type="PROSITE" id="PS50071">
    <property type="entry name" value="HOMEOBOX_2"/>
    <property type="match status" value="1"/>
</dbReference>
<dbReference type="AlphaFoldDB" id="A0A0L7LJY1"/>
<feature type="domain" description="Homeobox" evidence="7">
    <location>
        <begin position="1"/>
        <end position="32"/>
    </location>
</feature>
<dbReference type="GO" id="GO:0000978">
    <property type="term" value="F:RNA polymerase II cis-regulatory region sequence-specific DNA binding"/>
    <property type="evidence" value="ECO:0007669"/>
    <property type="project" value="TreeGrafter"/>
</dbReference>
<sequence>MENRKELSKELNLGEKCIKIWFQNRRMKEKRESSESSDTSSDTFGQEVMTPPLVMKLDAEALEPRTVNFIQTNQYAHLAPSNYYQQPVYQNCNVDDTQVQVYEPPAYVFTPNDFSSGMMFCNETNPYPTQYYPSVESVVNDDSVCRNEYQYGNEMYTYWCTNNMDSYSFY</sequence>
<keyword evidence="9" id="KW-1185">Reference proteome</keyword>
<evidence type="ECO:0000313" key="9">
    <source>
        <dbReference type="Proteomes" id="UP000037510"/>
    </source>
</evidence>
<evidence type="ECO:0000256" key="5">
    <source>
        <dbReference type="PROSITE-ProRule" id="PRU00108"/>
    </source>
</evidence>
<dbReference type="PANTHER" id="PTHR45664">
    <property type="entry name" value="PROTEIN ZERKNUELLT 1-RELATED"/>
    <property type="match status" value="1"/>
</dbReference>
<dbReference type="STRING" id="104452.A0A0L7LJY1"/>
<dbReference type="InterPro" id="IPR017970">
    <property type="entry name" value="Homeobox_CS"/>
</dbReference>
<comment type="subcellular location">
    <subcellularLocation>
        <location evidence="1 5 6">Nucleus</location>
    </subcellularLocation>
</comment>
<comment type="caution">
    <text evidence="8">The sequence shown here is derived from an EMBL/GenBank/DDBJ whole genome shotgun (WGS) entry which is preliminary data.</text>
</comment>
<dbReference type="PANTHER" id="PTHR45664:SF12">
    <property type="entry name" value="PANCREAS_DUODENUM HOMEOBOX PROTEIN 1"/>
    <property type="match status" value="1"/>
</dbReference>
<dbReference type="Pfam" id="PF00046">
    <property type="entry name" value="Homeodomain"/>
    <property type="match status" value="1"/>
</dbReference>
<proteinExistence type="predicted"/>
<dbReference type="SUPFAM" id="SSF46689">
    <property type="entry name" value="Homeodomain-like"/>
    <property type="match status" value="1"/>
</dbReference>
<name>A0A0L7LJY1_OPEBR</name>
<evidence type="ECO:0000256" key="3">
    <source>
        <dbReference type="ARBA" id="ARBA00023155"/>
    </source>
</evidence>
<organism evidence="8 9">
    <name type="scientific">Operophtera brumata</name>
    <name type="common">Winter moth</name>
    <name type="synonym">Phalaena brumata</name>
    <dbReference type="NCBI Taxonomy" id="104452"/>
    <lineage>
        <taxon>Eukaryota</taxon>
        <taxon>Metazoa</taxon>
        <taxon>Ecdysozoa</taxon>
        <taxon>Arthropoda</taxon>
        <taxon>Hexapoda</taxon>
        <taxon>Insecta</taxon>
        <taxon>Pterygota</taxon>
        <taxon>Neoptera</taxon>
        <taxon>Endopterygota</taxon>
        <taxon>Lepidoptera</taxon>
        <taxon>Glossata</taxon>
        <taxon>Ditrysia</taxon>
        <taxon>Geometroidea</taxon>
        <taxon>Geometridae</taxon>
        <taxon>Larentiinae</taxon>
        <taxon>Operophtera</taxon>
    </lineage>
</organism>
<dbReference type="PROSITE" id="PS00027">
    <property type="entry name" value="HOMEOBOX_1"/>
    <property type="match status" value="1"/>
</dbReference>